<keyword evidence="3" id="KW-0159">Chromosome partition</keyword>
<dbReference type="NCBIfam" id="TIGR00281">
    <property type="entry name" value="SMC-Scp complex subunit ScpB"/>
    <property type="match status" value="1"/>
</dbReference>
<evidence type="ECO:0000256" key="4">
    <source>
        <dbReference type="ARBA" id="ARBA00023306"/>
    </source>
</evidence>
<dbReference type="SUPFAM" id="SSF46785">
    <property type="entry name" value="Winged helix' DNA-binding domain"/>
    <property type="match status" value="2"/>
</dbReference>
<dbReference type="GO" id="GO:0051304">
    <property type="term" value="P:chromosome separation"/>
    <property type="evidence" value="ECO:0007669"/>
    <property type="project" value="InterPro"/>
</dbReference>
<feature type="compositionally biased region" description="Basic and acidic residues" evidence="5">
    <location>
        <begin position="234"/>
        <end position="245"/>
    </location>
</feature>
<dbReference type="EMBL" id="CP042912">
    <property type="protein sequence ID" value="QEG25274.1"/>
    <property type="molecule type" value="Genomic_DNA"/>
</dbReference>
<keyword evidence="4" id="KW-0131">Cell cycle</keyword>
<proteinExistence type="predicted"/>
<gene>
    <name evidence="6" type="ORF">MFFC18_51980</name>
</gene>
<dbReference type="OrthoDB" id="9806226at2"/>
<dbReference type="AlphaFoldDB" id="A0A5B9PG10"/>
<dbReference type="Proteomes" id="UP000322214">
    <property type="component" value="Chromosome"/>
</dbReference>
<sequence>MVRKLIGSVEHPIAMSGRLWFAILNLLWHFMSDSTSNQSTSVEPDLKAARRRLEAVLLMARAPLTSRKLSQLAGLEDGTQSRTMIRDLNQHYDRLGRAFHIKRIAGGYQMLTRPQFSDWIGRLDQIPRRPKISKSAMETLTIIAYRQPIIKAEIEAIRGVSCGEMLRQLLESGLVRIVGRSENLGRPYLYGTSKQFLATFGFASIRELPKADQLAGQGLPEWATPEQNQTIESEDPHPLDEGSDV</sequence>
<dbReference type="KEGG" id="mff:MFFC18_51980"/>
<feature type="region of interest" description="Disordered" evidence="5">
    <location>
        <begin position="216"/>
        <end position="245"/>
    </location>
</feature>
<evidence type="ECO:0000256" key="2">
    <source>
        <dbReference type="ARBA" id="ARBA00022618"/>
    </source>
</evidence>
<dbReference type="GO" id="GO:0051301">
    <property type="term" value="P:cell division"/>
    <property type="evidence" value="ECO:0007669"/>
    <property type="project" value="UniProtKB-KW"/>
</dbReference>
<dbReference type="InterPro" id="IPR036390">
    <property type="entry name" value="WH_DNA-bd_sf"/>
</dbReference>
<evidence type="ECO:0008006" key="8">
    <source>
        <dbReference type="Google" id="ProtNLM"/>
    </source>
</evidence>
<evidence type="ECO:0000313" key="6">
    <source>
        <dbReference type="EMBL" id="QEG25274.1"/>
    </source>
</evidence>
<evidence type="ECO:0000313" key="7">
    <source>
        <dbReference type="Proteomes" id="UP000322214"/>
    </source>
</evidence>
<keyword evidence="7" id="KW-1185">Reference proteome</keyword>
<protein>
    <recommendedName>
        <fullName evidence="8">Segregation and condensation protein B</fullName>
    </recommendedName>
</protein>
<evidence type="ECO:0000256" key="3">
    <source>
        <dbReference type="ARBA" id="ARBA00022829"/>
    </source>
</evidence>
<evidence type="ECO:0000256" key="1">
    <source>
        <dbReference type="ARBA" id="ARBA00022490"/>
    </source>
</evidence>
<reference evidence="6 7" key="1">
    <citation type="submission" date="2019-08" db="EMBL/GenBank/DDBJ databases">
        <title>Deep-cultivation of Planctomycetes and their phenomic and genomic characterization uncovers novel biology.</title>
        <authorList>
            <person name="Wiegand S."/>
            <person name="Jogler M."/>
            <person name="Boedeker C."/>
            <person name="Pinto D."/>
            <person name="Vollmers J."/>
            <person name="Rivas-Marin E."/>
            <person name="Kohn T."/>
            <person name="Peeters S.H."/>
            <person name="Heuer A."/>
            <person name="Rast P."/>
            <person name="Oberbeckmann S."/>
            <person name="Bunk B."/>
            <person name="Jeske O."/>
            <person name="Meyerdierks A."/>
            <person name="Storesund J.E."/>
            <person name="Kallscheuer N."/>
            <person name="Luecker S."/>
            <person name="Lage O.M."/>
            <person name="Pohl T."/>
            <person name="Merkel B.J."/>
            <person name="Hornburger P."/>
            <person name="Mueller R.-W."/>
            <person name="Bruemmer F."/>
            <person name="Labrenz M."/>
            <person name="Spormann A.M."/>
            <person name="Op den Camp H."/>
            <person name="Overmann J."/>
            <person name="Amann R."/>
            <person name="Jetten M.S.M."/>
            <person name="Mascher T."/>
            <person name="Medema M.H."/>
            <person name="Devos D.P."/>
            <person name="Kaster A.-K."/>
            <person name="Ovreas L."/>
            <person name="Rohde M."/>
            <person name="Galperin M.Y."/>
            <person name="Jogler C."/>
        </authorList>
    </citation>
    <scope>NUCLEOTIDE SEQUENCE [LARGE SCALE GENOMIC DNA]</scope>
    <source>
        <strain evidence="6 7">FC18</strain>
    </source>
</reference>
<keyword evidence="2" id="KW-0132">Cell division</keyword>
<organism evidence="6 7">
    <name type="scientific">Mariniblastus fucicola</name>
    <dbReference type="NCBI Taxonomy" id="980251"/>
    <lineage>
        <taxon>Bacteria</taxon>
        <taxon>Pseudomonadati</taxon>
        <taxon>Planctomycetota</taxon>
        <taxon>Planctomycetia</taxon>
        <taxon>Pirellulales</taxon>
        <taxon>Pirellulaceae</taxon>
        <taxon>Mariniblastus</taxon>
    </lineage>
</organism>
<dbReference type="Pfam" id="PF04079">
    <property type="entry name" value="SMC_ScpB"/>
    <property type="match status" value="1"/>
</dbReference>
<dbReference type="InterPro" id="IPR036388">
    <property type="entry name" value="WH-like_DNA-bd_sf"/>
</dbReference>
<evidence type="ECO:0000256" key="5">
    <source>
        <dbReference type="SAM" id="MobiDB-lite"/>
    </source>
</evidence>
<name>A0A5B9PG10_9BACT</name>
<dbReference type="Gene3D" id="1.10.10.10">
    <property type="entry name" value="Winged helix-like DNA-binding domain superfamily/Winged helix DNA-binding domain"/>
    <property type="match status" value="2"/>
</dbReference>
<keyword evidence="1" id="KW-0963">Cytoplasm</keyword>
<accession>A0A5B9PG10</accession>
<dbReference type="STRING" id="980251.GCA_001642875_03763"/>
<dbReference type="PANTHER" id="PTHR34298:SF2">
    <property type="entry name" value="SEGREGATION AND CONDENSATION PROTEIN B"/>
    <property type="match status" value="1"/>
</dbReference>
<dbReference type="InterPro" id="IPR005234">
    <property type="entry name" value="ScpB_csome_segregation"/>
</dbReference>
<dbReference type="PANTHER" id="PTHR34298">
    <property type="entry name" value="SEGREGATION AND CONDENSATION PROTEIN B"/>
    <property type="match status" value="1"/>
</dbReference>